<evidence type="ECO:0000256" key="1">
    <source>
        <dbReference type="ARBA" id="ARBA00023015"/>
    </source>
</evidence>
<dbReference type="Pfam" id="PF00172">
    <property type="entry name" value="Zn_clus"/>
    <property type="match status" value="1"/>
</dbReference>
<evidence type="ECO:0000313" key="8">
    <source>
        <dbReference type="Proteomes" id="UP000053317"/>
    </source>
</evidence>
<dbReference type="OrthoDB" id="270167at2759"/>
<feature type="region of interest" description="Disordered" evidence="5">
    <location>
        <begin position="1"/>
        <end position="61"/>
    </location>
</feature>
<evidence type="ECO:0000256" key="3">
    <source>
        <dbReference type="ARBA" id="ARBA00023163"/>
    </source>
</evidence>
<feature type="region of interest" description="Disordered" evidence="5">
    <location>
        <begin position="179"/>
        <end position="211"/>
    </location>
</feature>
<feature type="compositionally biased region" description="Polar residues" evidence="5">
    <location>
        <begin position="19"/>
        <end position="38"/>
    </location>
</feature>
<feature type="compositionally biased region" description="Polar residues" evidence="5">
    <location>
        <begin position="506"/>
        <end position="527"/>
    </location>
</feature>
<feature type="region of interest" description="Disordered" evidence="5">
    <location>
        <begin position="417"/>
        <end position="530"/>
    </location>
</feature>
<accession>A0A0G2GTW4</accession>
<dbReference type="EMBL" id="LCWF01000099">
    <property type="protein sequence ID" value="KKY20220.1"/>
    <property type="molecule type" value="Genomic_DNA"/>
</dbReference>
<keyword evidence="2" id="KW-0238">DNA-binding</keyword>
<feature type="domain" description="Zn(2)-C6 fungal-type" evidence="6">
    <location>
        <begin position="220"/>
        <end position="250"/>
    </location>
</feature>
<keyword evidence="8" id="KW-1185">Reference proteome</keyword>
<reference evidence="7 8" key="1">
    <citation type="submission" date="2015-05" db="EMBL/GenBank/DDBJ databases">
        <title>Distinctive expansion of gene families associated with plant cell wall degradation and secondary metabolism in the genomes of grapevine trunk pathogens.</title>
        <authorList>
            <person name="Lawrence D.P."/>
            <person name="Travadon R."/>
            <person name="Rolshausen P.E."/>
            <person name="Baumgartner K."/>
        </authorList>
    </citation>
    <scope>NUCLEOTIDE SEQUENCE [LARGE SCALE GENOMIC DNA]</scope>
    <source>
        <strain evidence="7">UCRPC4</strain>
    </source>
</reference>
<evidence type="ECO:0000256" key="2">
    <source>
        <dbReference type="ARBA" id="ARBA00023125"/>
    </source>
</evidence>
<dbReference type="InterPro" id="IPR001138">
    <property type="entry name" value="Zn2Cys6_DnaBD"/>
</dbReference>
<dbReference type="GO" id="GO:0000981">
    <property type="term" value="F:DNA-binding transcription factor activity, RNA polymerase II-specific"/>
    <property type="evidence" value="ECO:0007669"/>
    <property type="project" value="InterPro"/>
</dbReference>
<sequence length="645" mass="71213">MRPVLQIPPFIEPAETGTEPRTSVDTFTSFAEQSFADSSSEDESKLRQSRQPRGPAHGGLPKSLQKLLSQYYQLNGNDSLPPCAVNKVKQSQLDGRRAGRHPLKYVNNEGERLTASCQPIGFDNKYVLIVQGEKQEPVIVKFWAASGTSAAQKQTPYRVWKGIDGWEEQPSVWKVRDADSMAGTPEVQPSTDVTETRRKSHENTTTSTPNLMQGNFALKNCQSCKDKHRRCDKALPSCSTCIEIGSQCYYMKGSLLASMPTPTSGYANQKQSTMNRQAPILPAKAQAPLSDSGSEIELDKELPRSLRATLDEYYEAQGSQTSPPCSSTSANAHSIYAFKSSGMAAKYVDIKGNKVHFTRHWLPENGTYANVVYGLENEPVFVRNQSWQKIPEFGNNQAAFFVWRGVEGFEQSPRVFKVADPEKQANRRPAALTNNLGTSSPRSSLKRRRGESDDESSSKRARTLSTPQVAGKPFVKDMEGSKSTSRERTILRQSRMQYIPQASLEKPSSTQGPNSLKHPTSFSSPTDMSGPARVTFMSETPASLSRLSPAQKANTTVKFLGGTRVRTRPFTACDSVLKLYMQASAAGLFDASTPNTIPFLTVKVGRTTVPIIRGDEDDFMDLENSIFEVYPDDTSGFQIEVTATE</sequence>
<dbReference type="GO" id="GO:0008270">
    <property type="term" value="F:zinc ion binding"/>
    <property type="evidence" value="ECO:0007669"/>
    <property type="project" value="InterPro"/>
</dbReference>
<keyword evidence="4" id="KW-0539">Nucleus</keyword>
<keyword evidence="1" id="KW-0805">Transcription regulation</keyword>
<dbReference type="Gene3D" id="4.10.240.10">
    <property type="entry name" value="Zn(2)-C6 fungal-type DNA-binding domain"/>
    <property type="match status" value="1"/>
</dbReference>
<reference evidence="7 8" key="2">
    <citation type="submission" date="2015-05" db="EMBL/GenBank/DDBJ databases">
        <authorList>
            <person name="Morales-Cruz A."/>
            <person name="Amrine K.C."/>
            <person name="Cantu D."/>
        </authorList>
    </citation>
    <scope>NUCLEOTIDE SEQUENCE [LARGE SCALE GENOMIC DNA]</scope>
    <source>
        <strain evidence="7">UCRPC4</strain>
    </source>
</reference>
<protein>
    <submittedName>
        <fullName evidence="7">Putative fungal specific transcription factor domain protein</fullName>
    </submittedName>
</protein>
<feature type="compositionally biased region" description="Polar residues" evidence="5">
    <location>
        <begin position="432"/>
        <end position="443"/>
    </location>
</feature>
<gene>
    <name evidence="7" type="ORF">UCRPC4_g04209</name>
</gene>
<evidence type="ECO:0000256" key="4">
    <source>
        <dbReference type="ARBA" id="ARBA00023242"/>
    </source>
</evidence>
<comment type="caution">
    <text evidence="7">The sequence shown here is derived from an EMBL/GenBank/DDBJ whole genome shotgun (WGS) entry which is preliminary data.</text>
</comment>
<dbReference type="PROSITE" id="PS50048">
    <property type="entry name" value="ZN2_CY6_FUNGAL_2"/>
    <property type="match status" value="1"/>
</dbReference>
<evidence type="ECO:0000313" key="7">
    <source>
        <dbReference type="EMBL" id="KKY20220.1"/>
    </source>
</evidence>
<dbReference type="Proteomes" id="UP000053317">
    <property type="component" value="Unassembled WGS sequence"/>
</dbReference>
<proteinExistence type="predicted"/>
<organism evidence="7 8">
    <name type="scientific">Phaeomoniella chlamydospora</name>
    <name type="common">Phaeoacremonium chlamydosporum</name>
    <dbReference type="NCBI Taxonomy" id="158046"/>
    <lineage>
        <taxon>Eukaryota</taxon>
        <taxon>Fungi</taxon>
        <taxon>Dikarya</taxon>
        <taxon>Ascomycota</taxon>
        <taxon>Pezizomycotina</taxon>
        <taxon>Eurotiomycetes</taxon>
        <taxon>Chaetothyriomycetidae</taxon>
        <taxon>Phaeomoniellales</taxon>
        <taxon>Phaeomoniellaceae</taxon>
        <taxon>Phaeomoniella</taxon>
    </lineage>
</organism>
<feature type="compositionally biased region" description="Basic and acidic residues" evidence="5">
    <location>
        <begin position="474"/>
        <end position="490"/>
    </location>
</feature>
<name>A0A0G2GTW4_PHACM</name>
<evidence type="ECO:0000256" key="5">
    <source>
        <dbReference type="SAM" id="MobiDB-lite"/>
    </source>
</evidence>
<dbReference type="SUPFAM" id="SSF57701">
    <property type="entry name" value="Zn2/Cys6 DNA-binding domain"/>
    <property type="match status" value="1"/>
</dbReference>
<dbReference type="GO" id="GO:0003677">
    <property type="term" value="F:DNA binding"/>
    <property type="evidence" value="ECO:0007669"/>
    <property type="project" value="UniProtKB-KW"/>
</dbReference>
<keyword evidence="3" id="KW-0804">Transcription</keyword>
<dbReference type="AlphaFoldDB" id="A0A0G2GTW4"/>
<dbReference type="InterPro" id="IPR036864">
    <property type="entry name" value="Zn2-C6_fun-type_DNA-bd_sf"/>
</dbReference>
<dbReference type="CDD" id="cd00067">
    <property type="entry name" value="GAL4"/>
    <property type="match status" value="1"/>
</dbReference>
<evidence type="ECO:0000259" key="6">
    <source>
        <dbReference type="PROSITE" id="PS50048"/>
    </source>
</evidence>